<evidence type="ECO:0000259" key="1">
    <source>
        <dbReference type="Pfam" id="PF24864"/>
    </source>
</evidence>
<reference evidence="2" key="1">
    <citation type="journal article" date="2021" name="Nat. Commun.">
        <title>Genetic determinants of endophytism in the Arabidopsis root mycobiome.</title>
        <authorList>
            <person name="Mesny F."/>
            <person name="Miyauchi S."/>
            <person name="Thiergart T."/>
            <person name="Pickel B."/>
            <person name="Atanasova L."/>
            <person name="Karlsson M."/>
            <person name="Huettel B."/>
            <person name="Barry K.W."/>
            <person name="Haridas S."/>
            <person name="Chen C."/>
            <person name="Bauer D."/>
            <person name="Andreopoulos W."/>
            <person name="Pangilinan J."/>
            <person name="LaButti K."/>
            <person name="Riley R."/>
            <person name="Lipzen A."/>
            <person name="Clum A."/>
            <person name="Drula E."/>
            <person name="Henrissat B."/>
            <person name="Kohler A."/>
            <person name="Grigoriev I.V."/>
            <person name="Martin F.M."/>
            <person name="Hacquard S."/>
        </authorList>
    </citation>
    <scope>NUCLEOTIDE SEQUENCE</scope>
    <source>
        <strain evidence="2">MPI-CAGE-CH-0243</strain>
    </source>
</reference>
<dbReference type="Proteomes" id="UP000700596">
    <property type="component" value="Unassembled WGS sequence"/>
</dbReference>
<protein>
    <recommendedName>
        <fullName evidence="1">DUF7730 domain-containing protein</fullName>
    </recommendedName>
</protein>
<dbReference type="EMBL" id="JAGMWT010000003">
    <property type="protein sequence ID" value="KAH7132459.1"/>
    <property type="molecule type" value="Genomic_DNA"/>
</dbReference>
<comment type="caution">
    <text evidence="2">The sequence shown here is derived from an EMBL/GenBank/DDBJ whole genome shotgun (WGS) entry which is preliminary data.</text>
</comment>
<organism evidence="2 3">
    <name type="scientific">Dendryphion nanum</name>
    <dbReference type="NCBI Taxonomy" id="256645"/>
    <lineage>
        <taxon>Eukaryota</taxon>
        <taxon>Fungi</taxon>
        <taxon>Dikarya</taxon>
        <taxon>Ascomycota</taxon>
        <taxon>Pezizomycotina</taxon>
        <taxon>Dothideomycetes</taxon>
        <taxon>Pleosporomycetidae</taxon>
        <taxon>Pleosporales</taxon>
        <taxon>Torulaceae</taxon>
        <taxon>Dendryphion</taxon>
    </lineage>
</organism>
<dbReference type="PANTHER" id="PTHR38790:SF8">
    <property type="entry name" value="F-BOX DOMAIN-CONTAINING PROTEIN"/>
    <property type="match status" value="1"/>
</dbReference>
<evidence type="ECO:0000313" key="3">
    <source>
        <dbReference type="Proteomes" id="UP000700596"/>
    </source>
</evidence>
<gene>
    <name evidence="2" type="ORF">B0J11DRAFT_521748</name>
</gene>
<dbReference type="AlphaFoldDB" id="A0A9P9E4V6"/>
<proteinExistence type="predicted"/>
<dbReference type="Pfam" id="PF24864">
    <property type="entry name" value="DUF7730"/>
    <property type="match status" value="1"/>
</dbReference>
<feature type="domain" description="DUF7730" evidence="1">
    <location>
        <begin position="25"/>
        <end position="214"/>
    </location>
</feature>
<sequence length="324" mass="37166">MSAQDSLFSRANPRPIPTKKVRGFLGLPGELRNRIYGYYFQKEFRVELMAKGVILGDKKPKMVKLCFGGPVSARPKETPRTATMTLRVSRKLGQYKRVDGLLTQWDSSLSAIPFVCKQIHSETIGFLYRKTTFVFAAPKRILNFLAAISTRSLVNITKLHLHYSAYGEPKMLPDRVWSAKHRASWAAACRVASKRLDNLQVLEIWIHWSDSNVYMNLHQPFLEPMWQFRRLTCARKGSAAGLPDCASGSLQRVLVHFSTRWSQPQIFQRPEVGKASADMHNQFGIAIERAILGWSAENAMVNVAETWKRHRAWRYHLNFMKTGW</sequence>
<accession>A0A9P9E4V6</accession>
<dbReference type="OrthoDB" id="4757095at2759"/>
<dbReference type="InterPro" id="IPR056632">
    <property type="entry name" value="DUF7730"/>
</dbReference>
<dbReference type="PANTHER" id="PTHR38790">
    <property type="entry name" value="2EXR DOMAIN-CONTAINING PROTEIN-RELATED"/>
    <property type="match status" value="1"/>
</dbReference>
<evidence type="ECO:0000313" key="2">
    <source>
        <dbReference type="EMBL" id="KAH7132459.1"/>
    </source>
</evidence>
<keyword evidence="3" id="KW-1185">Reference proteome</keyword>
<name>A0A9P9E4V6_9PLEO</name>